<evidence type="ECO:0000313" key="6">
    <source>
        <dbReference type="EMBL" id="SES94601.1"/>
    </source>
</evidence>
<protein>
    <submittedName>
        <fullName evidence="6">Zinc and cadmium transporter</fullName>
    </submittedName>
</protein>
<accession>A0A1I0ALJ6</accession>
<sequence>MSTLSWIVAASFTGGVLSLLLAALLTLNTRTAWVSKLVSFAIGALLGAAFLNILPEAFELSDNPAQVTILVLFGILLFFILEKLVLWRHCHMEDCEAHSPATASEQAVPTVATVTASSYSTHEHEHDHGRSGMMIMIGDTFHNFVDGILIAAAFMVDTQLGIVTSIAIIAHEIPQEAGDFIILLNSGYSRRMAFLMNLLSSFATLVGGVLAYFMLNTLDFLILPLLGLASASMIYVALSDLIPGLHKRPEIGATIQQVTLILAGIGLIWFVGLFAHGH</sequence>
<dbReference type="EMBL" id="FOIA01000007">
    <property type="protein sequence ID" value="SES94601.1"/>
    <property type="molecule type" value="Genomic_DNA"/>
</dbReference>
<dbReference type="OrthoDB" id="9806593at2"/>
<dbReference type="PANTHER" id="PTHR16950:SF16">
    <property type="entry name" value="ZINC TRANSPORTER ZIP13"/>
    <property type="match status" value="1"/>
</dbReference>
<feature type="transmembrane region" description="Helical" evidence="5">
    <location>
        <begin position="258"/>
        <end position="277"/>
    </location>
</feature>
<proteinExistence type="predicted"/>
<dbReference type="Pfam" id="PF02535">
    <property type="entry name" value="Zip"/>
    <property type="match status" value="1"/>
</dbReference>
<keyword evidence="2 5" id="KW-0812">Transmembrane</keyword>
<dbReference type="GO" id="GO:0016020">
    <property type="term" value="C:membrane"/>
    <property type="evidence" value="ECO:0007669"/>
    <property type="project" value="UniProtKB-SubCell"/>
</dbReference>
<dbReference type="RefSeq" id="WP_090657239.1">
    <property type="nucleotide sequence ID" value="NZ_FOIA01000007.1"/>
</dbReference>
<reference evidence="7" key="1">
    <citation type="submission" date="2016-10" db="EMBL/GenBank/DDBJ databases">
        <authorList>
            <person name="Varghese N."/>
            <person name="Submissions S."/>
        </authorList>
    </citation>
    <scope>NUCLEOTIDE SEQUENCE [LARGE SCALE GENOMIC DNA]</scope>
    <source>
        <strain evidence="7">Nm71</strain>
    </source>
</reference>
<feature type="transmembrane region" description="Helical" evidence="5">
    <location>
        <begin position="194"/>
        <end position="214"/>
    </location>
</feature>
<gene>
    <name evidence="6" type="ORF">SAMN05216326_10790</name>
</gene>
<keyword evidence="4 5" id="KW-0472">Membrane</keyword>
<evidence type="ECO:0000256" key="3">
    <source>
        <dbReference type="ARBA" id="ARBA00022989"/>
    </source>
</evidence>
<evidence type="ECO:0000256" key="5">
    <source>
        <dbReference type="SAM" id="Phobius"/>
    </source>
</evidence>
<evidence type="ECO:0000256" key="2">
    <source>
        <dbReference type="ARBA" id="ARBA00022692"/>
    </source>
</evidence>
<evidence type="ECO:0000313" key="7">
    <source>
        <dbReference type="Proteomes" id="UP000199345"/>
    </source>
</evidence>
<keyword evidence="3 5" id="KW-1133">Transmembrane helix</keyword>
<dbReference type="PANTHER" id="PTHR16950">
    <property type="entry name" value="ZINC TRANSPORTER SLC39A7 HISTIDINE-RICH MEMBRANE PROTEIN KE4"/>
    <property type="match status" value="1"/>
</dbReference>
<evidence type="ECO:0000256" key="4">
    <source>
        <dbReference type="ARBA" id="ARBA00023136"/>
    </source>
</evidence>
<dbReference type="GO" id="GO:0046873">
    <property type="term" value="F:metal ion transmembrane transporter activity"/>
    <property type="evidence" value="ECO:0007669"/>
    <property type="project" value="InterPro"/>
</dbReference>
<feature type="transmembrane region" description="Helical" evidence="5">
    <location>
        <begin position="6"/>
        <end position="25"/>
    </location>
</feature>
<feature type="transmembrane region" description="Helical" evidence="5">
    <location>
        <begin position="220"/>
        <end position="238"/>
    </location>
</feature>
<evidence type="ECO:0000256" key="1">
    <source>
        <dbReference type="ARBA" id="ARBA00004141"/>
    </source>
</evidence>
<feature type="transmembrane region" description="Helical" evidence="5">
    <location>
        <begin position="67"/>
        <end position="86"/>
    </location>
</feature>
<feature type="transmembrane region" description="Helical" evidence="5">
    <location>
        <begin position="37"/>
        <end position="55"/>
    </location>
</feature>
<dbReference type="Proteomes" id="UP000199345">
    <property type="component" value="Unassembled WGS sequence"/>
</dbReference>
<organism evidence="6 7">
    <name type="scientific">Nitrosomonas marina</name>
    <dbReference type="NCBI Taxonomy" id="917"/>
    <lineage>
        <taxon>Bacteria</taxon>
        <taxon>Pseudomonadati</taxon>
        <taxon>Pseudomonadota</taxon>
        <taxon>Betaproteobacteria</taxon>
        <taxon>Nitrosomonadales</taxon>
        <taxon>Nitrosomonadaceae</taxon>
        <taxon>Nitrosomonas</taxon>
    </lineage>
</organism>
<dbReference type="AlphaFoldDB" id="A0A1I0ALJ6"/>
<keyword evidence="7" id="KW-1185">Reference proteome</keyword>
<name>A0A1I0ALJ6_9PROT</name>
<dbReference type="InterPro" id="IPR003689">
    <property type="entry name" value="ZIP"/>
</dbReference>
<comment type="subcellular location">
    <subcellularLocation>
        <location evidence="1">Membrane</location>
        <topology evidence="1">Multi-pass membrane protein</topology>
    </subcellularLocation>
</comment>